<protein>
    <submittedName>
        <fullName evidence="3">Tail fiber domain-containing protein</fullName>
    </submittedName>
</protein>
<dbReference type="Pfam" id="PF13884">
    <property type="entry name" value="Peptidase_S74"/>
    <property type="match status" value="1"/>
</dbReference>
<evidence type="ECO:0000313" key="4">
    <source>
        <dbReference type="Proteomes" id="UP001220395"/>
    </source>
</evidence>
<reference evidence="3 4" key="1">
    <citation type="submission" date="2023-02" db="EMBL/GenBank/DDBJ databases">
        <title>Genome sequence of Sphingomonas naphthae.</title>
        <authorList>
            <person name="Kim S."/>
            <person name="Heo J."/>
            <person name="Kwon S.-W."/>
        </authorList>
    </citation>
    <scope>NUCLEOTIDE SEQUENCE [LARGE SCALE GENOMIC DNA]</scope>
    <source>
        <strain evidence="3 4">KACC 18716</strain>
    </source>
</reference>
<keyword evidence="4" id="KW-1185">Reference proteome</keyword>
<name>A0ABY7TNY5_9SPHN</name>
<dbReference type="CDD" id="cd10144">
    <property type="entry name" value="Peptidase_S74_CIMCD"/>
    <property type="match status" value="1"/>
</dbReference>
<feature type="region of interest" description="Disordered" evidence="1">
    <location>
        <begin position="366"/>
        <end position="387"/>
    </location>
</feature>
<proteinExistence type="predicted"/>
<dbReference type="InterPro" id="IPR036388">
    <property type="entry name" value="WH-like_DNA-bd_sf"/>
</dbReference>
<dbReference type="Proteomes" id="UP001220395">
    <property type="component" value="Chromosome"/>
</dbReference>
<feature type="compositionally biased region" description="Pro residues" evidence="1">
    <location>
        <begin position="373"/>
        <end position="382"/>
    </location>
</feature>
<evidence type="ECO:0000259" key="2">
    <source>
        <dbReference type="PROSITE" id="PS51688"/>
    </source>
</evidence>
<dbReference type="RefSeq" id="WP_273688549.1">
    <property type="nucleotide sequence ID" value="NZ_CP117411.1"/>
</dbReference>
<dbReference type="InterPro" id="IPR030392">
    <property type="entry name" value="S74_ICA"/>
</dbReference>
<sequence length="418" mass="43372">MGWYRAGTVTVTNGSTTVSGVGTDFVSNLNGGEAFVGPNGSVIEIDHVVSATQIVLVSPYLGGNATGQAYAVLPTASFARDLAIAVSALRDSYQNVRDGVGQGLFPDGSVAAPAIRFASDQDTGLYRIGANMFALVAGGVVRGVISDFTRLNTSADGYTLDLLGRAVDDTVQLRLLRNDYSLNLAVMAFVPGFGTRISSGLGSIGLASLSDGACYLRVGANDVALATAAAFRPGTDNAVALGTSGFRWSYVAAASGSIVTSDARTKKWRGALETAELAAAREIAATIGVYQLLDAIAEKGEANARLHVGVKAQQVWAIMAAHGLIDPITPSASSSRYAFLTYEKWDAVEAKACTAAVPPSPAVMDEDGRMIAPPNPGQPAQPPTKARSAGDLYGIRPDELMFFLMAGQEQRLAALEAA</sequence>
<feature type="domain" description="Peptidase S74" evidence="2">
    <location>
        <begin position="261"/>
        <end position="418"/>
    </location>
</feature>
<dbReference type="PROSITE" id="PS51688">
    <property type="entry name" value="ICA"/>
    <property type="match status" value="1"/>
</dbReference>
<organism evidence="3 4">
    <name type="scientific">Sphingomonas naphthae</name>
    <dbReference type="NCBI Taxonomy" id="1813468"/>
    <lineage>
        <taxon>Bacteria</taxon>
        <taxon>Pseudomonadati</taxon>
        <taxon>Pseudomonadota</taxon>
        <taxon>Alphaproteobacteria</taxon>
        <taxon>Sphingomonadales</taxon>
        <taxon>Sphingomonadaceae</taxon>
        <taxon>Sphingomonas</taxon>
    </lineage>
</organism>
<gene>
    <name evidence="3" type="ORF">PQ455_01415</name>
</gene>
<dbReference type="InterPro" id="IPR044914">
    <property type="entry name" value="Endosialidase_C_dom_sf"/>
</dbReference>
<dbReference type="EMBL" id="CP117411">
    <property type="protein sequence ID" value="WCT73919.1"/>
    <property type="molecule type" value="Genomic_DNA"/>
</dbReference>
<accession>A0ABY7TNY5</accession>
<dbReference type="Gene3D" id="4.10.1090.10">
    <property type="entry name" value="Endosialidase, domain 4"/>
    <property type="match status" value="1"/>
</dbReference>
<evidence type="ECO:0000256" key="1">
    <source>
        <dbReference type="SAM" id="MobiDB-lite"/>
    </source>
</evidence>
<dbReference type="Gene3D" id="1.10.10.10">
    <property type="entry name" value="Winged helix-like DNA-binding domain superfamily/Winged helix DNA-binding domain"/>
    <property type="match status" value="1"/>
</dbReference>
<evidence type="ECO:0000313" key="3">
    <source>
        <dbReference type="EMBL" id="WCT73919.1"/>
    </source>
</evidence>